<feature type="region of interest" description="Disordered" evidence="1">
    <location>
        <begin position="267"/>
        <end position="290"/>
    </location>
</feature>
<evidence type="ECO:0000313" key="5">
    <source>
        <dbReference type="Proteomes" id="UP000275772"/>
    </source>
</evidence>
<sequence length="840" mass="94661">MASTQVNSPMDSKVKIKDVERKLQIYGIISAFQAGKVPSNNQIDIALNSFLASKALVNPSPEISPLGHELIDDIRDVIEQSKLLILTKNKGDLIQNFIWKSQHVQISKDSDVEAPVDKESAKQHGQKALDGLRTLGTLIISNGQFRKLLNDATIIFRDIAGDTAQKAVEMINPTDDQLSQLNKPADQNTWHEAPNLSANNIKQQIMSTFTKKAPLDHTDIQDAIGSAAHASHPDGAHDIANSASVRQDQRSSTPNVLNAQARVHNATTDLTDKLASNIPEDSRDKARDRRERGKAYIAGKMSQERRDQTIFRLKKLVVECQGHHDYQEAITTLLDLAQNYTVHAKDLTQQGSSNVKGAHKNDDLRQIEANLKILIERFANGTSMNELFRAINTIYVDADHDSELRNWFKHINFFVRKCFENQGFVMEDAATEEWNAIYDSGNFLLRDRYRNHTDQVISELKFLADKFDEDPQNKSFAQSMSNLFNDLGNDENGKPTFKPELLKDLADVILPAAFENIRYVPVPRIEYSDPTVDFIVENLVLESDNFFPNIFEFTNDNYFKWGRKNVSNRSKHSASLHVAGIQMDLKDVAFYLKKKTFPNISDVGAVDIFLGGTGFSFTMKMSSTDHKDKQNFFKIDKVDVDIKNFRIKIKNSQHKLLFSIAKSFLLKAIRSALQKAIEKNISETALRLDSIMYRVKLEADRAAQDVKEDPGQAPNVYQRYFSVIRNQFFHRKSQFQSGASDTKVNMAVTKRDSIFPEIHLPGGISSKATEYKELALKGETWESPIFNLGSASLSEDVPAAPSISNNNRSVASDGNHENIKSYQNSHDIPHPMATNRPLNH</sequence>
<name>A0A383UQ13_BLUHO</name>
<evidence type="ECO:0000259" key="2">
    <source>
        <dbReference type="Pfam" id="PF14613"/>
    </source>
</evidence>
<evidence type="ECO:0000313" key="4">
    <source>
        <dbReference type="EMBL" id="SZF02423.1"/>
    </source>
</evidence>
<dbReference type="InterPro" id="IPR045967">
    <property type="entry name" value="HAM1-like_N"/>
</dbReference>
<evidence type="ECO:0000259" key="3">
    <source>
        <dbReference type="Pfam" id="PF19343"/>
    </source>
</evidence>
<reference evidence="4 5" key="1">
    <citation type="submission" date="2017-11" db="EMBL/GenBank/DDBJ databases">
        <authorList>
            <person name="Kracher B."/>
        </authorList>
    </citation>
    <scope>NUCLEOTIDE SEQUENCE [LARGE SCALE GENOMIC DNA]</scope>
    <source>
        <strain evidence="4 5">RACE1</strain>
    </source>
</reference>
<dbReference type="PANTHER" id="PTHR31138:SF1">
    <property type="entry name" value="PDZ DOMAIN-CONTAINING PROTEIN"/>
    <property type="match status" value="1"/>
</dbReference>
<dbReference type="Gene3D" id="3.15.10.10">
    <property type="entry name" value="Bactericidal permeability-increasing protein, domain 1"/>
    <property type="match status" value="1"/>
</dbReference>
<dbReference type="EMBL" id="UNSH01000042">
    <property type="protein sequence ID" value="SZF02423.1"/>
    <property type="molecule type" value="Genomic_DNA"/>
</dbReference>
<dbReference type="Proteomes" id="UP000275772">
    <property type="component" value="Unassembled WGS sequence"/>
</dbReference>
<dbReference type="Pfam" id="PF19343">
    <property type="entry name" value="HAM1_N"/>
    <property type="match status" value="1"/>
</dbReference>
<dbReference type="InterPro" id="IPR027842">
    <property type="entry name" value="HAM1-like_C"/>
</dbReference>
<evidence type="ECO:0000256" key="1">
    <source>
        <dbReference type="SAM" id="MobiDB-lite"/>
    </source>
</evidence>
<feature type="compositionally biased region" description="Polar residues" evidence="1">
    <location>
        <begin position="802"/>
        <end position="812"/>
    </location>
</feature>
<gene>
    <name evidence="4" type="ORF">BLGHR1_13204</name>
</gene>
<organism evidence="4 5">
    <name type="scientific">Blumeria hordei</name>
    <name type="common">Barley powdery mildew</name>
    <name type="synonym">Blumeria graminis f. sp. hordei</name>
    <dbReference type="NCBI Taxonomy" id="2867405"/>
    <lineage>
        <taxon>Eukaryota</taxon>
        <taxon>Fungi</taxon>
        <taxon>Dikarya</taxon>
        <taxon>Ascomycota</taxon>
        <taxon>Pezizomycotina</taxon>
        <taxon>Leotiomycetes</taxon>
        <taxon>Erysiphales</taxon>
        <taxon>Erysiphaceae</taxon>
        <taxon>Blumeria</taxon>
    </lineage>
</organism>
<dbReference type="AlphaFoldDB" id="A0A383UQ13"/>
<dbReference type="VEuPathDB" id="FungiDB:BLGHR1_13204"/>
<accession>A0A383UQ13</accession>
<protein>
    <submittedName>
        <fullName evidence="4">Uncharacterized protein</fullName>
    </submittedName>
</protein>
<dbReference type="PANTHER" id="PTHR31138">
    <property type="entry name" value="CHROMOSOME 19, WHOLE GENOME SHOTGUN SEQUENCE"/>
    <property type="match status" value="1"/>
</dbReference>
<feature type="domain" description="HAM1-like C-terminal" evidence="2">
    <location>
        <begin position="640"/>
        <end position="798"/>
    </location>
</feature>
<dbReference type="Pfam" id="PF14613">
    <property type="entry name" value="HAM1_C"/>
    <property type="match status" value="1"/>
</dbReference>
<feature type="compositionally biased region" description="Basic and acidic residues" evidence="1">
    <location>
        <begin position="280"/>
        <end position="290"/>
    </location>
</feature>
<proteinExistence type="predicted"/>
<feature type="domain" description="HAM1-like N-terminal" evidence="3">
    <location>
        <begin position="1"/>
        <end position="628"/>
    </location>
</feature>
<feature type="region of interest" description="Disordered" evidence="1">
    <location>
        <begin position="796"/>
        <end position="840"/>
    </location>
</feature>